<proteinExistence type="predicted"/>
<sequence>MLMRPQYWTIASSTLTLSLHLLMRCKNSRQLAELDDCFDSALLSTASVFHLTGVNTSTIMSTVNLSM</sequence>
<organism evidence="1">
    <name type="scientific">Timema poppense</name>
    <name type="common">Walking stick</name>
    <dbReference type="NCBI Taxonomy" id="170557"/>
    <lineage>
        <taxon>Eukaryota</taxon>
        <taxon>Metazoa</taxon>
        <taxon>Ecdysozoa</taxon>
        <taxon>Arthropoda</taxon>
        <taxon>Hexapoda</taxon>
        <taxon>Insecta</taxon>
        <taxon>Pterygota</taxon>
        <taxon>Neoptera</taxon>
        <taxon>Polyneoptera</taxon>
        <taxon>Phasmatodea</taxon>
        <taxon>Timematodea</taxon>
        <taxon>Timematoidea</taxon>
        <taxon>Timematidae</taxon>
        <taxon>Timema</taxon>
    </lineage>
</organism>
<gene>
    <name evidence="1" type="ORF">TPSB3V08_LOCUS4890</name>
</gene>
<dbReference type="EMBL" id="OD002450">
    <property type="protein sequence ID" value="CAD7405259.1"/>
    <property type="molecule type" value="Genomic_DNA"/>
</dbReference>
<protein>
    <submittedName>
        <fullName evidence="1">Uncharacterized protein</fullName>
    </submittedName>
</protein>
<accession>A0A7R9H265</accession>
<reference evidence="1" key="1">
    <citation type="submission" date="2020-11" db="EMBL/GenBank/DDBJ databases">
        <authorList>
            <person name="Tran Van P."/>
        </authorList>
    </citation>
    <scope>NUCLEOTIDE SEQUENCE</scope>
</reference>
<dbReference type="AlphaFoldDB" id="A0A7R9H265"/>
<evidence type="ECO:0000313" key="1">
    <source>
        <dbReference type="EMBL" id="CAD7405259.1"/>
    </source>
</evidence>
<name>A0A7R9H265_TIMPO</name>